<dbReference type="RefSeq" id="WP_139517362.1">
    <property type="nucleotide sequence ID" value="NZ_CP040896.1"/>
</dbReference>
<dbReference type="OrthoDB" id="880292at2"/>
<dbReference type="KEGG" id="hyj:FHG12_19395"/>
<dbReference type="EMBL" id="CP040896">
    <property type="protein sequence ID" value="QDA62131.1"/>
    <property type="molecule type" value="Genomic_DNA"/>
</dbReference>
<dbReference type="Proteomes" id="UP000305398">
    <property type="component" value="Chromosome"/>
</dbReference>
<gene>
    <name evidence="1" type="ORF">FHG12_19395</name>
</gene>
<accession>A0A5B8A489</accession>
<sequence length="198" mass="21762">MKKLLLLASFATLLQTTSCINTEREMGTAKSPQVFTPTPEAQRSRLNSRSVLNAVRTTHYFSNTKAKDNFVLLLQGPKIATAQARFLILSSKGDTLRNEVIPATALMSDSDLGDAPATTVRDKELAILKAMNSFFKEDRFVQPAVARSAAQPAEIDPQAWASVKEDSKAVGFDYISNNGRERRIAYAKKLQKAVVIAE</sequence>
<name>A0A5B8A489_9BACT</name>
<dbReference type="AlphaFoldDB" id="A0A5B8A489"/>
<evidence type="ECO:0000313" key="1">
    <source>
        <dbReference type="EMBL" id="QDA62131.1"/>
    </source>
</evidence>
<protein>
    <submittedName>
        <fullName evidence="1">Uncharacterized protein</fullName>
    </submittedName>
</protein>
<reference evidence="1 2" key="1">
    <citation type="submission" date="2019-06" db="EMBL/GenBank/DDBJ databases">
        <authorList>
            <person name="Srinivasan S."/>
        </authorList>
    </citation>
    <scope>NUCLEOTIDE SEQUENCE [LARGE SCALE GENOMIC DNA]</scope>
    <source>
        <strain evidence="1 2">17J68-5</strain>
    </source>
</reference>
<evidence type="ECO:0000313" key="2">
    <source>
        <dbReference type="Proteomes" id="UP000305398"/>
    </source>
</evidence>
<keyword evidence="2" id="KW-1185">Reference proteome</keyword>
<organism evidence="1 2">
    <name type="scientific">Hymenobacter jejuensis</name>
    <dbReference type="NCBI Taxonomy" id="2502781"/>
    <lineage>
        <taxon>Bacteria</taxon>
        <taxon>Pseudomonadati</taxon>
        <taxon>Bacteroidota</taxon>
        <taxon>Cytophagia</taxon>
        <taxon>Cytophagales</taxon>
        <taxon>Hymenobacteraceae</taxon>
        <taxon>Hymenobacter</taxon>
    </lineage>
</organism>
<proteinExistence type="predicted"/>